<gene>
    <name evidence="1" type="ORF">PU560_05120</name>
</gene>
<comment type="caution">
    <text evidence="1">The sequence shown here is derived from an EMBL/GenBank/DDBJ whole genome shotgun (WGS) entry which is preliminary data.</text>
</comment>
<proteinExistence type="predicted"/>
<dbReference type="Pfam" id="PF05954">
    <property type="entry name" value="Phage_GPD"/>
    <property type="match status" value="1"/>
</dbReference>
<reference evidence="1" key="1">
    <citation type="submission" date="2023-02" db="EMBL/GenBank/DDBJ databases">
        <title>Georgenia sp.10Sc9-8, isolated from a soil sample collected from the Taklamakan desert.</title>
        <authorList>
            <person name="Liu S."/>
        </authorList>
    </citation>
    <scope>NUCLEOTIDE SEQUENCE</scope>
    <source>
        <strain evidence="1">10Sc9-8</strain>
    </source>
</reference>
<evidence type="ECO:0000313" key="2">
    <source>
        <dbReference type="Proteomes" id="UP001165561"/>
    </source>
</evidence>
<dbReference type="SUPFAM" id="SSF69279">
    <property type="entry name" value="Phage tail proteins"/>
    <property type="match status" value="1"/>
</dbReference>
<organism evidence="1 2">
    <name type="scientific">Georgenia halotolerans</name>
    <dbReference type="NCBI Taxonomy" id="3028317"/>
    <lineage>
        <taxon>Bacteria</taxon>
        <taxon>Bacillati</taxon>
        <taxon>Actinomycetota</taxon>
        <taxon>Actinomycetes</taxon>
        <taxon>Micrococcales</taxon>
        <taxon>Bogoriellaceae</taxon>
        <taxon>Georgenia</taxon>
    </lineage>
</organism>
<dbReference type="EMBL" id="JARACI010000684">
    <property type="protein sequence ID" value="MDD9205849.1"/>
    <property type="molecule type" value="Genomic_DNA"/>
</dbReference>
<keyword evidence="2" id="KW-1185">Reference proteome</keyword>
<evidence type="ECO:0000313" key="1">
    <source>
        <dbReference type="EMBL" id="MDD9205849.1"/>
    </source>
</evidence>
<name>A0ABT5TUW0_9MICO</name>
<dbReference type="Proteomes" id="UP001165561">
    <property type="component" value="Unassembled WGS sequence"/>
</dbReference>
<protein>
    <submittedName>
        <fullName evidence="1">Contractile injection system protein, VgrG/Pvc8 family</fullName>
    </submittedName>
</protein>
<accession>A0ABT5TUW0</accession>
<sequence length="362" mass="39049">MTEAPTEVAAPVFTVDGELVRVLARDCRRLEIHEGVEGLRTLELTLRAVGAGDPGPPGGRLRHLDGSTVDLGRTLTVAIGPDTNQRRVFDGAVSALELVIPDGEPQAVVVLAEDALMRLRMARRSRTWTEVTDADLVTGIAHEHGLDADAVAEGPRYDVVQQLNQSDLAFLRDRARLLQAELWCTGRTVHLHTRATRPGTTVELVRGAQLLSARFSADLSAQRHEVVVTGYDAFSRAAVSERAGADVVAAEAGQGRSGGTLVARALGTVTGVRVRDVALNAQEAQAWARGEMLRRGRKFVTVSGVTNGTPDLVVGSRLSLRSVGEPFEGEGYYVTSIRHRFDLVRGLRTEFTAERPTLNEVA</sequence>